<organism evidence="2 3">
    <name type="scientific">Rangifer tarandus platyrhynchus</name>
    <name type="common">Svalbard reindeer</name>
    <dbReference type="NCBI Taxonomy" id="3082113"/>
    <lineage>
        <taxon>Eukaryota</taxon>
        <taxon>Metazoa</taxon>
        <taxon>Chordata</taxon>
        <taxon>Craniata</taxon>
        <taxon>Vertebrata</taxon>
        <taxon>Euteleostomi</taxon>
        <taxon>Mammalia</taxon>
        <taxon>Eutheria</taxon>
        <taxon>Laurasiatheria</taxon>
        <taxon>Artiodactyla</taxon>
        <taxon>Ruminantia</taxon>
        <taxon>Pecora</taxon>
        <taxon>Cervidae</taxon>
        <taxon>Odocoileinae</taxon>
        <taxon>Rangifer</taxon>
    </lineage>
</organism>
<feature type="compositionally biased region" description="Basic and acidic residues" evidence="1">
    <location>
        <begin position="125"/>
        <end position="135"/>
    </location>
</feature>
<feature type="compositionally biased region" description="Basic and acidic residues" evidence="1">
    <location>
        <begin position="29"/>
        <end position="40"/>
    </location>
</feature>
<evidence type="ECO:0000256" key="1">
    <source>
        <dbReference type="SAM" id="MobiDB-lite"/>
    </source>
</evidence>
<feature type="region of interest" description="Disordered" evidence="1">
    <location>
        <begin position="1"/>
        <end position="135"/>
    </location>
</feature>
<name>A0ABN8YQV8_RANTA</name>
<proteinExistence type="predicted"/>
<protein>
    <submittedName>
        <fullName evidence="2">Uncharacterized protein</fullName>
    </submittedName>
</protein>
<reference evidence="2" key="1">
    <citation type="submission" date="2023-04" db="EMBL/GenBank/DDBJ databases">
        <authorList>
            <consortium name="ELIXIR-Norway"/>
        </authorList>
    </citation>
    <scope>NUCLEOTIDE SEQUENCE [LARGE SCALE GENOMIC DNA]</scope>
</reference>
<dbReference type="EMBL" id="OX459957">
    <property type="protein sequence ID" value="CAI9163965.1"/>
    <property type="molecule type" value="Genomic_DNA"/>
</dbReference>
<dbReference type="Proteomes" id="UP001176941">
    <property type="component" value="Chromosome 21"/>
</dbReference>
<accession>A0ABN8YQV8</accession>
<feature type="compositionally biased region" description="Basic and acidic residues" evidence="1">
    <location>
        <begin position="95"/>
        <end position="107"/>
    </location>
</feature>
<evidence type="ECO:0000313" key="3">
    <source>
        <dbReference type="Proteomes" id="UP001176941"/>
    </source>
</evidence>
<keyword evidence="3" id="KW-1185">Reference proteome</keyword>
<evidence type="ECO:0000313" key="2">
    <source>
        <dbReference type="EMBL" id="CAI9163965.1"/>
    </source>
</evidence>
<gene>
    <name evidence="2" type="ORF">MRATA1EN1_LOCUS12927</name>
</gene>
<sequence length="135" mass="14461">MIKGWQPKMAAPSREAAWTQIGAISPRDFFPEDRWAKDSRPQQTGEGSLVNGPSPRGQKVTGHKEASSAGAFLQRGQGAGCPWEAGAVGSPPRDGALRSRDSSEAKRGGGGRGGWRPRSSRLPRIHADQHLLIKV</sequence>